<dbReference type="OrthoDB" id="7464126at2759"/>
<dbReference type="InterPro" id="IPR036871">
    <property type="entry name" value="PX_dom_sf"/>
</dbReference>
<reference evidence="2 3" key="1">
    <citation type="journal article" date="2018" name="New Phytol.">
        <title>Phylogenomics of Endogonaceae and evolution of mycorrhizas within Mucoromycota.</title>
        <authorList>
            <person name="Chang Y."/>
            <person name="Desiro A."/>
            <person name="Na H."/>
            <person name="Sandor L."/>
            <person name="Lipzen A."/>
            <person name="Clum A."/>
            <person name="Barry K."/>
            <person name="Grigoriev I.V."/>
            <person name="Martin F.M."/>
            <person name="Stajich J.E."/>
            <person name="Smith M.E."/>
            <person name="Bonito G."/>
            <person name="Spatafora J.W."/>
        </authorList>
    </citation>
    <scope>NUCLEOTIDE SEQUENCE [LARGE SCALE GENOMIC DNA]</scope>
    <source>
        <strain evidence="2 3">GMNB39</strain>
    </source>
</reference>
<dbReference type="Proteomes" id="UP000268093">
    <property type="component" value="Unassembled WGS sequence"/>
</dbReference>
<feature type="non-terminal residue" evidence="2">
    <location>
        <position position="1"/>
    </location>
</feature>
<dbReference type="CDD" id="cd06093">
    <property type="entry name" value="PX_domain"/>
    <property type="match status" value="1"/>
</dbReference>
<gene>
    <name evidence="2" type="ORF">BC936DRAFT_140759</name>
</gene>
<dbReference type="Pfam" id="PF00787">
    <property type="entry name" value="PX"/>
    <property type="match status" value="1"/>
</dbReference>
<comment type="caution">
    <text evidence="2">The sequence shown here is derived from an EMBL/GenBank/DDBJ whole genome shotgun (WGS) entry which is preliminary data.</text>
</comment>
<evidence type="ECO:0000313" key="2">
    <source>
        <dbReference type="EMBL" id="RUO99036.1"/>
    </source>
</evidence>
<dbReference type="AlphaFoldDB" id="A0A433A8S9"/>
<keyword evidence="3" id="KW-1185">Reference proteome</keyword>
<accession>A0A433A8S9</accession>
<dbReference type="SUPFAM" id="SSF64268">
    <property type="entry name" value="PX domain"/>
    <property type="match status" value="1"/>
</dbReference>
<organism evidence="2 3">
    <name type="scientific">Jimgerdemannia flammicorona</name>
    <dbReference type="NCBI Taxonomy" id="994334"/>
    <lineage>
        <taxon>Eukaryota</taxon>
        <taxon>Fungi</taxon>
        <taxon>Fungi incertae sedis</taxon>
        <taxon>Mucoromycota</taxon>
        <taxon>Mucoromycotina</taxon>
        <taxon>Endogonomycetes</taxon>
        <taxon>Endogonales</taxon>
        <taxon>Endogonaceae</taxon>
        <taxon>Jimgerdemannia</taxon>
    </lineage>
</organism>
<evidence type="ECO:0000259" key="1">
    <source>
        <dbReference type="PROSITE" id="PS50195"/>
    </source>
</evidence>
<dbReference type="EMBL" id="RBNI01017830">
    <property type="protein sequence ID" value="RUO99036.1"/>
    <property type="molecule type" value="Genomic_DNA"/>
</dbReference>
<dbReference type="Gene3D" id="3.30.1520.10">
    <property type="entry name" value="Phox-like domain"/>
    <property type="match status" value="1"/>
</dbReference>
<dbReference type="PROSITE" id="PS50195">
    <property type="entry name" value="PX"/>
    <property type="match status" value="1"/>
</dbReference>
<dbReference type="GO" id="GO:0035091">
    <property type="term" value="F:phosphatidylinositol binding"/>
    <property type="evidence" value="ECO:0007669"/>
    <property type="project" value="InterPro"/>
</dbReference>
<feature type="domain" description="PX" evidence="1">
    <location>
        <begin position="1"/>
        <end position="99"/>
    </location>
</feature>
<sequence>PPSPSTITTVRRTLDDFRFLRQQLLYEHPESCIPTLDDFMEPPWLVSDSRAGSALVTSTAVMAESVRRLDRFLMYLVDHPIISEHELLWEFVLVSDMQVGICGR</sequence>
<dbReference type="InterPro" id="IPR001683">
    <property type="entry name" value="PX_dom"/>
</dbReference>
<evidence type="ECO:0000313" key="3">
    <source>
        <dbReference type="Proteomes" id="UP000268093"/>
    </source>
</evidence>
<protein>
    <recommendedName>
        <fullName evidence="1">PX domain-containing protein</fullName>
    </recommendedName>
</protein>
<proteinExistence type="predicted"/>
<name>A0A433A8S9_9FUNG</name>